<protein>
    <submittedName>
        <fullName evidence="3">DUF4233 domain-containing protein</fullName>
    </submittedName>
</protein>
<dbReference type="Proteomes" id="UP001500967">
    <property type="component" value="Unassembled WGS sequence"/>
</dbReference>
<keyword evidence="2" id="KW-1133">Transmembrane helix</keyword>
<feature type="transmembrane region" description="Helical" evidence="2">
    <location>
        <begin position="55"/>
        <end position="75"/>
    </location>
</feature>
<keyword evidence="2" id="KW-0812">Transmembrane</keyword>
<dbReference type="RefSeq" id="WP_344650992.1">
    <property type="nucleotide sequence ID" value="NZ_BAAAGX010000017.1"/>
</dbReference>
<evidence type="ECO:0000313" key="4">
    <source>
        <dbReference type="Proteomes" id="UP001500967"/>
    </source>
</evidence>
<keyword evidence="4" id="KW-1185">Reference proteome</keyword>
<reference evidence="3 4" key="1">
    <citation type="journal article" date="2019" name="Int. J. Syst. Evol. Microbiol.">
        <title>The Global Catalogue of Microorganisms (GCM) 10K type strain sequencing project: providing services to taxonomists for standard genome sequencing and annotation.</title>
        <authorList>
            <consortium name="The Broad Institute Genomics Platform"/>
            <consortium name="The Broad Institute Genome Sequencing Center for Infectious Disease"/>
            <person name="Wu L."/>
            <person name="Ma J."/>
        </authorList>
    </citation>
    <scope>NUCLEOTIDE SEQUENCE [LARGE SCALE GENOMIC DNA]</scope>
    <source>
        <strain evidence="3 4">JCM 10425</strain>
    </source>
</reference>
<dbReference type="Pfam" id="PF14017">
    <property type="entry name" value="DUF4233"/>
    <property type="match status" value="1"/>
</dbReference>
<keyword evidence="2" id="KW-0472">Membrane</keyword>
<comment type="caution">
    <text evidence="3">The sequence shown here is derived from an EMBL/GenBank/DDBJ whole genome shotgun (WGS) entry which is preliminary data.</text>
</comment>
<feature type="region of interest" description="Disordered" evidence="1">
    <location>
        <begin position="1"/>
        <end position="20"/>
    </location>
</feature>
<organism evidence="3 4">
    <name type="scientific">Cryptosporangium japonicum</name>
    <dbReference type="NCBI Taxonomy" id="80872"/>
    <lineage>
        <taxon>Bacteria</taxon>
        <taxon>Bacillati</taxon>
        <taxon>Actinomycetota</taxon>
        <taxon>Actinomycetes</taxon>
        <taxon>Cryptosporangiales</taxon>
        <taxon>Cryptosporangiaceae</taxon>
        <taxon>Cryptosporangium</taxon>
    </lineage>
</organism>
<feature type="transmembrane region" description="Helical" evidence="2">
    <location>
        <begin position="87"/>
        <end position="116"/>
    </location>
</feature>
<evidence type="ECO:0000256" key="2">
    <source>
        <dbReference type="SAM" id="Phobius"/>
    </source>
</evidence>
<feature type="transmembrane region" description="Helical" evidence="2">
    <location>
        <begin position="22"/>
        <end position="43"/>
    </location>
</feature>
<accession>A0ABN0UN02</accession>
<sequence length="127" mass="13155">MSGPDETPEPTPPQSGLKNPGAAVRGVGSAALLLEFLVLLLAIQPLRTLLPDASGAAAALALALGVLCLAAAGLLRRDWAWNAVIGLQVVIVATGIVHWMLGVVGGIFLLVWIYVLNVRKSVLGDRS</sequence>
<evidence type="ECO:0000256" key="1">
    <source>
        <dbReference type="SAM" id="MobiDB-lite"/>
    </source>
</evidence>
<proteinExistence type="predicted"/>
<dbReference type="EMBL" id="BAAAGX010000017">
    <property type="protein sequence ID" value="GAA0255982.1"/>
    <property type="molecule type" value="Genomic_DNA"/>
</dbReference>
<dbReference type="InterPro" id="IPR025327">
    <property type="entry name" value="DUF4233"/>
</dbReference>
<gene>
    <name evidence="3" type="ORF">GCM10009539_46510</name>
</gene>
<name>A0ABN0UN02_9ACTN</name>
<evidence type="ECO:0000313" key="3">
    <source>
        <dbReference type="EMBL" id="GAA0255982.1"/>
    </source>
</evidence>